<organism evidence="1 2">
    <name type="scientific">Sphaerobolus stellatus (strain SS14)</name>
    <dbReference type="NCBI Taxonomy" id="990650"/>
    <lineage>
        <taxon>Eukaryota</taxon>
        <taxon>Fungi</taxon>
        <taxon>Dikarya</taxon>
        <taxon>Basidiomycota</taxon>
        <taxon>Agaricomycotina</taxon>
        <taxon>Agaricomycetes</taxon>
        <taxon>Phallomycetidae</taxon>
        <taxon>Geastrales</taxon>
        <taxon>Sphaerobolaceae</taxon>
        <taxon>Sphaerobolus</taxon>
    </lineage>
</organism>
<proteinExistence type="predicted"/>
<accession>A0A0C9V5Z4</accession>
<reference evidence="1 2" key="1">
    <citation type="submission" date="2014-06" db="EMBL/GenBank/DDBJ databases">
        <title>Evolutionary Origins and Diversification of the Mycorrhizal Mutualists.</title>
        <authorList>
            <consortium name="DOE Joint Genome Institute"/>
            <consortium name="Mycorrhizal Genomics Consortium"/>
            <person name="Kohler A."/>
            <person name="Kuo A."/>
            <person name="Nagy L.G."/>
            <person name="Floudas D."/>
            <person name="Copeland A."/>
            <person name="Barry K.W."/>
            <person name="Cichocki N."/>
            <person name="Veneault-Fourrey C."/>
            <person name="LaButti K."/>
            <person name="Lindquist E.A."/>
            <person name="Lipzen A."/>
            <person name="Lundell T."/>
            <person name="Morin E."/>
            <person name="Murat C."/>
            <person name="Riley R."/>
            <person name="Ohm R."/>
            <person name="Sun H."/>
            <person name="Tunlid A."/>
            <person name="Henrissat B."/>
            <person name="Grigoriev I.V."/>
            <person name="Hibbett D.S."/>
            <person name="Martin F."/>
        </authorList>
    </citation>
    <scope>NUCLEOTIDE SEQUENCE [LARGE SCALE GENOMIC DNA]</scope>
    <source>
        <strain evidence="1 2">SS14</strain>
    </source>
</reference>
<sequence length="289" mass="33223">MIEEQLFLVGLGVATSVEEHQHESDVKDSTAQQWIELILYCAGEIQKQHIFNPETRDPRLSNCKIKGEVRKQIVKEIKLKIQYEMHKWLLTQPPEEYAKLPLNSLTRKNILPGIHYNALLAQEELDVNQGTPVEILHTYLLGNTKYVWHSTNITWDVSQYQIFALRLQSTSTLGLGIPPIAGKYMLQYQNNLIGQHFKSLQQKVTGELGALLWYHSIENMDEYLADLHILIDNLLNIWCLIDPSKITVKQSCISLFIPQNTSNDLGQLPYPPQRSLKHIMVSSIYAAFF</sequence>
<dbReference type="EMBL" id="KN837130">
    <property type="protein sequence ID" value="KIJ42359.1"/>
    <property type="molecule type" value="Genomic_DNA"/>
</dbReference>
<dbReference type="AlphaFoldDB" id="A0A0C9V5Z4"/>
<evidence type="ECO:0000313" key="2">
    <source>
        <dbReference type="Proteomes" id="UP000054279"/>
    </source>
</evidence>
<keyword evidence="2" id="KW-1185">Reference proteome</keyword>
<dbReference type="OrthoDB" id="2506088at2759"/>
<name>A0A0C9V5Z4_SPHS4</name>
<evidence type="ECO:0000313" key="1">
    <source>
        <dbReference type="EMBL" id="KIJ42359.1"/>
    </source>
</evidence>
<gene>
    <name evidence="1" type="ORF">M422DRAFT_254434</name>
</gene>
<protein>
    <submittedName>
        <fullName evidence="1">Uncharacterized protein</fullName>
    </submittedName>
</protein>
<dbReference type="HOGENOM" id="CLU_963693_0_0_1"/>
<dbReference type="Proteomes" id="UP000054279">
    <property type="component" value="Unassembled WGS sequence"/>
</dbReference>